<organism evidence="2 3">
    <name type="scientific">Congregibacter brevis</name>
    <dbReference type="NCBI Taxonomy" id="3081201"/>
    <lineage>
        <taxon>Bacteria</taxon>
        <taxon>Pseudomonadati</taxon>
        <taxon>Pseudomonadota</taxon>
        <taxon>Gammaproteobacteria</taxon>
        <taxon>Cellvibrionales</taxon>
        <taxon>Halieaceae</taxon>
        <taxon>Congregibacter</taxon>
    </lineage>
</organism>
<dbReference type="Pfam" id="PF07969">
    <property type="entry name" value="Amidohydro_3"/>
    <property type="match status" value="1"/>
</dbReference>
<dbReference type="EMBL" id="CP136865">
    <property type="protein sequence ID" value="WOJ96864.1"/>
    <property type="molecule type" value="Genomic_DNA"/>
</dbReference>
<evidence type="ECO:0000313" key="2">
    <source>
        <dbReference type="EMBL" id="WOJ96864.1"/>
    </source>
</evidence>
<dbReference type="InterPro" id="IPR013108">
    <property type="entry name" value="Amidohydro_3"/>
</dbReference>
<dbReference type="SUPFAM" id="SSF51338">
    <property type="entry name" value="Composite domain of metallo-dependent hydrolases"/>
    <property type="match status" value="1"/>
</dbReference>
<dbReference type="Gene3D" id="3.20.20.140">
    <property type="entry name" value="Metal-dependent hydrolases"/>
    <property type="match status" value="1"/>
</dbReference>
<dbReference type="SUPFAM" id="SSF51556">
    <property type="entry name" value="Metallo-dependent hydrolases"/>
    <property type="match status" value="1"/>
</dbReference>
<evidence type="ECO:0000313" key="3">
    <source>
        <dbReference type="Proteomes" id="UP001626549"/>
    </source>
</evidence>
<dbReference type="RefSeq" id="WP_407327554.1">
    <property type="nucleotide sequence ID" value="NZ_CP136865.1"/>
</dbReference>
<protein>
    <submittedName>
        <fullName evidence="2">Amidohydrolase family protein</fullName>
    </submittedName>
</protein>
<dbReference type="InterPro" id="IPR032466">
    <property type="entry name" value="Metal_Hydrolase"/>
</dbReference>
<dbReference type="Proteomes" id="UP001626549">
    <property type="component" value="Chromosome"/>
</dbReference>
<dbReference type="Gene3D" id="3.10.310.70">
    <property type="match status" value="1"/>
</dbReference>
<proteinExistence type="predicted"/>
<dbReference type="PANTHER" id="PTHR22642">
    <property type="entry name" value="IMIDAZOLONEPROPIONASE"/>
    <property type="match status" value="1"/>
</dbReference>
<sequence>MSFPVNNQARLLFRPSKPSVSAMRCALFLGVSIGLACVAPLQAQVIFTAEKVITMDPGLPVATAVAVNEGRVVAVGSLAQLQETPALAEFAVDTQFEGKVLTPGFIDPHVHPTLPAVLTQFPFLAPDDWELPTGSFPGALDAATFEDKLKKLVDAHEGDLPFIAWGYHPLWHGDVYREQLSEWFPDQSVMLWHRSFHELILNDAAVIELGLSEAEVQDLHEADWEQGHFWENGLKALVPKLGFLFEPARFLGGMENFLAMAHRGGVTTALDMGTGIFGNPEQELALIRRAVADTDAPLRIVMTPIITDFLARGRSPAEAEQEIDHWRESNSHRVMIDRHFKLMMDGAIYSGLAQMGPPGYLDGHEGQWMAPLDVTNAWGSHFWKAGYKIHAHTNGDASAAALIDMLKALQIEHPRPDHRLTLEHFAYATEEQIRQFGALGGVISANPYYHYILSDLYGDAWLGPDRSAQMVPLGSVERAGIPLALHSDAPMAPLEPLTLAWTATNRVTINGSATGQEQRISLDAALRGITIDAAWVMGWEDEIGSIRAGKRADFTVLEQDPYAVGVKKLRDIPIWGTVFEGRPAKID</sequence>
<dbReference type="Gene3D" id="2.30.40.10">
    <property type="entry name" value="Urease, subunit C, domain 1"/>
    <property type="match status" value="1"/>
</dbReference>
<gene>
    <name evidence="2" type="ORF">R0137_16700</name>
</gene>
<dbReference type="PANTHER" id="PTHR22642:SF2">
    <property type="entry name" value="PROTEIN LONG AFTER FAR-RED 3"/>
    <property type="match status" value="1"/>
</dbReference>
<reference evidence="2 3" key="1">
    <citation type="submission" date="2023-10" db="EMBL/GenBank/DDBJ databases">
        <title>Two novel species belonging to the OM43/NOR5 clade.</title>
        <authorList>
            <person name="Park M."/>
        </authorList>
    </citation>
    <scope>NUCLEOTIDE SEQUENCE [LARGE SCALE GENOMIC DNA]</scope>
    <source>
        <strain evidence="2 3">IMCC45268</strain>
    </source>
</reference>
<keyword evidence="3" id="KW-1185">Reference proteome</keyword>
<dbReference type="InterPro" id="IPR011059">
    <property type="entry name" value="Metal-dep_hydrolase_composite"/>
</dbReference>
<name>A0ABZ0IBH1_9GAMM</name>
<accession>A0ABZ0IBH1</accession>
<feature type="domain" description="Amidohydrolase 3" evidence="1">
    <location>
        <begin position="97"/>
        <end position="583"/>
    </location>
</feature>
<evidence type="ECO:0000259" key="1">
    <source>
        <dbReference type="Pfam" id="PF07969"/>
    </source>
</evidence>